<dbReference type="EMBL" id="JACHWF010000009">
    <property type="protein sequence ID" value="MBB3010675.1"/>
    <property type="molecule type" value="Genomic_DNA"/>
</dbReference>
<proteinExistence type="predicted"/>
<dbReference type="Proteomes" id="UP000578036">
    <property type="component" value="Unassembled WGS sequence"/>
</dbReference>
<dbReference type="Gene3D" id="1.10.260.40">
    <property type="entry name" value="lambda repressor-like DNA-binding domains"/>
    <property type="match status" value="1"/>
</dbReference>
<dbReference type="RefSeq" id="WP_183300712.1">
    <property type="nucleotide sequence ID" value="NZ_JACHWF010000009.1"/>
</dbReference>
<reference evidence="1 2" key="1">
    <citation type="submission" date="2020-08" db="EMBL/GenBank/DDBJ databases">
        <title>Genomic Encyclopedia of Type Strains, Phase IV (KMG-V): Genome sequencing to study the core and pangenomes of soil and plant-associated prokaryotes.</title>
        <authorList>
            <person name="Whitman W."/>
        </authorList>
    </citation>
    <scope>NUCLEOTIDE SEQUENCE [LARGE SCALE GENOMIC DNA]</scope>
    <source>
        <strain evidence="1 2">SLV-2362</strain>
    </source>
</reference>
<evidence type="ECO:0000313" key="1">
    <source>
        <dbReference type="EMBL" id="MBB3010675.1"/>
    </source>
</evidence>
<dbReference type="GO" id="GO:0003677">
    <property type="term" value="F:DNA binding"/>
    <property type="evidence" value="ECO:0007669"/>
    <property type="project" value="InterPro"/>
</dbReference>
<evidence type="ECO:0000313" key="2">
    <source>
        <dbReference type="Proteomes" id="UP000578036"/>
    </source>
</evidence>
<name>A0A7W4VGR6_9BURK</name>
<dbReference type="InterPro" id="IPR010982">
    <property type="entry name" value="Lambda_DNA-bd_dom_sf"/>
</dbReference>
<sequence>MSAIEKLVEFNGGPVAVARALGGAVAYQEVQRWVKRGYGAPKHFQRLATLLPPGMTINDLFADMPDAGGGSSRKTCSAAHERAAV</sequence>
<protein>
    <recommendedName>
        <fullName evidence="3">YdaS antitoxin of YdaST toxin-antitoxin system</fullName>
    </recommendedName>
</protein>
<gene>
    <name evidence="1" type="ORF">FHX61_005356</name>
</gene>
<keyword evidence="2" id="KW-1185">Reference proteome</keyword>
<dbReference type="AlphaFoldDB" id="A0A7W4VGR6"/>
<accession>A0A7W4VGR6</accession>
<organism evidence="1 2">
    <name type="scientific">Cupriavidus alkaliphilus</name>
    <dbReference type="NCBI Taxonomy" id="942866"/>
    <lineage>
        <taxon>Bacteria</taxon>
        <taxon>Pseudomonadati</taxon>
        <taxon>Pseudomonadota</taxon>
        <taxon>Betaproteobacteria</taxon>
        <taxon>Burkholderiales</taxon>
        <taxon>Burkholderiaceae</taxon>
        <taxon>Cupriavidus</taxon>
    </lineage>
</organism>
<comment type="caution">
    <text evidence="1">The sequence shown here is derived from an EMBL/GenBank/DDBJ whole genome shotgun (WGS) entry which is preliminary data.</text>
</comment>
<evidence type="ECO:0008006" key="3">
    <source>
        <dbReference type="Google" id="ProtNLM"/>
    </source>
</evidence>